<keyword evidence="4" id="KW-1185">Reference proteome</keyword>
<name>A0A317WYP5_9EURO</name>
<dbReference type="Proteomes" id="UP000247233">
    <property type="component" value="Unassembled WGS sequence"/>
</dbReference>
<feature type="domain" description="CPAF-like PDZ" evidence="2">
    <location>
        <begin position="133"/>
        <end position="223"/>
    </location>
</feature>
<dbReference type="AlphaFoldDB" id="A0A317WYP5"/>
<dbReference type="VEuPathDB" id="FungiDB:BO70DRAFT_393050"/>
<reference evidence="3 4" key="1">
    <citation type="submission" date="2016-12" db="EMBL/GenBank/DDBJ databases">
        <title>The genomes of Aspergillus section Nigri reveals drivers in fungal speciation.</title>
        <authorList>
            <consortium name="DOE Joint Genome Institute"/>
            <person name="Vesth T.C."/>
            <person name="Nybo J."/>
            <person name="Theobald S."/>
            <person name="Brandl J."/>
            <person name="Frisvad J.C."/>
            <person name="Nielsen K.F."/>
            <person name="Lyhne E.K."/>
            <person name="Kogle M.E."/>
            <person name="Kuo A."/>
            <person name="Riley R."/>
            <person name="Clum A."/>
            <person name="Nolan M."/>
            <person name="Lipzen A."/>
            <person name="Salamov A."/>
            <person name="Henrissat B."/>
            <person name="Wiebenga A."/>
            <person name="De Vries R.P."/>
            <person name="Grigoriev I.V."/>
            <person name="Mortensen U.H."/>
            <person name="Andersen M.R."/>
            <person name="Baker S.E."/>
        </authorList>
    </citation>
    <scope>NUCLEOTIDE SEQUENCE [LARGE SCALE GENOMIC DNA]</scope>
    <source>
        <strain evidence="3 4">CBS 117.55</strain>
    </source>
</reference>
<feature type="compositionally biased region" description="Pro residues" evidence="1">
    <location>
        <begin position="266"/>
        <end position="275"/>
    </location>
</feature>
<evidence type="ECO:0000256" key="1">
    <source>
        <dbReference type="SAM" id="MobiDB-lite"/>
    </source>
</evidence>
<dbReference type="EMBL" id="MSFL01000003">
    <property type="protein sequence ID" value="PWY89848.1"/>
    <property type="molecule type" value="Genomic_DNA"/>
</dbReference>
<dbReference type="GeneID" id="37068562"/>
<feature type="region of interest" description="Disordered" evidence="1">
    <location>
        <begin position="242"/>
        <end position="275"/>
    </location>
</feature>
<evidence type="ECO:0000313" key="3">
    <source>
        <dbReference type="EMBL" id="PWY89848.1"/>
    </source>
</evidence>
<dbReference type="PANTHER" id="PTHR37049">
    <property type="entry name" value="PEPTIDASE S41 FAMILY PROTEIN"/>
    <property type="match status" value="1"/>
</dbReference>
<dbReference type="Pfam" id="PF23658">
    <property type="entry name" value="PDZ_CPAF_rel"/>
    <property type="match status" value="1"/>
</dbReference>
<evidence type="ECO:0000259" key="2">
    <source>
        <dbReference type="Pfam" id="PF23658"/>
    </source>
</evidence>
<dbReference type="STRING" id="1448321.A0A317WYP5"/>
<protein>
    <recommendedName>
        <fullName evidence="2">CPAF-like PDZ domain-containing protein</fullName>
    </recommendedName>
</protein>
<evidence type="ECO:0000313" key="4">
    <source>
        <dbReference type="Proteomes" id="UP000247233"/>
    </source>
</evidence>
<accession>A0A317WYP5</accession>
<dbReference type="InterPro" id="IPR052766">
    <property type="entry name" value="S41A_metabolite_peptidase"/>
</dbReference>
<feature type="compositionally biased region" description="Low complexity" evidence="1">
    <location>
        <begin position="242"/>
        <end position="251"/>
    </location>
</feature>
<dbReference type="InterPro" id="IPR056186">
    <property type="entry name" value="PDZ_CPAF-rel"/>
</dbReference>
<sequence>MPWRDLNSTGYQEPSTGPFSVDGKLAADCLQSIPFDARKGTQFVDEFRKFVEWQSTLDVLKNPPSEYLSPATDILGGLDQTQAQAAQSSYDSQTLLYIPLPFFDRPEPGVCLEGRTSSPANIRRRNDAQLLSQGVDNVSAVVTINDRLAVDVLEEFASSQSFQDPDARYRQLFYCPGREVTGNDARGAFAAPSLWPEWTQYEIQFANGTSIQTDIVASLASTFGVFDYTTGRSLLEDKCLVSMSPTNTSSPTPSPSPSPSATATPSPHPPCTPSP</sequence>
<organism evidence="3 4">
    <name type="scientific">Aspergillus heteromorphus CBS 117.55</name>
    <dbReference type="NCBI Taxonomy" id="1448321"/>
    <lineage>
        <taxon>Eukaryota</taxon>
        <taxon>Fungi</taxon>
        <taxon>Dikarya</taxon>
        <taxon>Ascomycota</taxon>
        <taxon>Pezizomycotina</taxon>
        <taxon>Eurotiomycetes</taxon>
        <taxon>Eurotiomycetidae</taxon>
        <taxon>Eurotiales</taxon>
        <taxon>Aspergillaceae</taxon>
        <taxon>Aspergillus</taxon>
        <taxon>Aspergillus subgen. Circumdati</taxon>
    </lineage>
</organism>
<dbReference type="RefSeq" id="XP_025402679.1">
    <property type="nucleotide sequence ID" value="XM_025546325.1"/>
</dbReference>
<gene>
    <name evidence="3" type="ORF">BO70DRAFT_393050</name>
</gene>
<comment type="caution">
    <text evidence="3">The sequence shown here is derived from an EMBL/GenBank/DDBJ whole genome shotgun (WGS) entry which is preliminary data.</text>
</comment>
<proteinExistence type="predicted"/>
<dbReference type="PANTHER" id="PTHR37049:SF4">
    <property type="entry name" value="RHODANESE DOMAIN-CONTAINING PROTEIN"/>
    <property type="match status" value="1"/>
</dbReference>
<dbReference type="OrthoDB" id="27214at2759"/>